<dbReference type="AlphaFoldDB" id="A0A286GBQ3"/>
<evidence type="ECO:0000313" key="1">
    <source>
        <dbReference type="EMBL" id="SOD92940.1"/>
    </source>
</evidence>
<proteinExistence type="predicted"/>
<dbReference type="Proteomes" id="UP000219482">
    <property type="component" value="Unassembled WGS sequence"/>
</dbReference>
<protein>
    <submittedName>
        <fullName evidence="1">Uncharacterized protein</fullName>
    </submittedName>
</protein>
<gene>
    <name evidence="1" type="ORF">SAMN06272739_0085</name>
</gene>
<reference evidence="2" key="1">
    <citation type="submission" date="2017-09" db="EMBL/GenBank/DDBJ databases">
        <authorList>
            <person name="Varghese N."/>
            <person name="Submissions S."/>
        </authorList>
    </citation>
    <scope>NUCLEOTIDE SEQUENCE [LARGE SCALE GENOMIC DNA]</scope>
    <source>
        <strain evidence="2">DSM 44270</strain>
    </source>
</reference>
<evidence type="ECO:0000313" key="2">
    <source>
        <dbReference type="Proteomes" id="UP000219482"/>
    </source>
</evidence>
<sequence>MTEGAPLVLFYWGGSQLDWFDGVDAQEQWQTVRPHVITEQPRRKGQIEWTAGRWEDEEGRPLLLLTGHC</sequence>
<keyword evidence="2" id="KW-1185">Reference proteome</keyword>
<accession>A0A286GBQ3</accession>
<organism evidence="1 2">
    <name type="scientific">Blastococcus haudaquaticus</name>
    <dbReference type="NCBI Taxonomy" id="1938745"/>
    <lineage>
        <taxon>Bacteria</taxon>
        <taxon>Bacillati</taxon>
        <taxon>Actinomycetota</taxon>
        <taxon>Actinomycetes</taxon>
        <taxon>Geodermatophilales</taxon>
        <taxon>Geodermatophilaceae</taxon>
        <taxon>Blastococcus</taxon>
    </lineage>
</organism>
<name>A0A286GBQ3_9ACTN</name>
<dbReference type="EMBL" id="OCNK01000001">
    <property type="protein sequence ID" value="SOD92940.1"/>
    <property type="molecule type" value="Genomic_DNA"/>
</dbReference>